<sequence length="1114" mass="120624">MALTPTVSRMHPSASGPSLRFTPSNSPCQKSFGRRRPNQDSGLILRRVIGTTTASVCGFDCLPSGPFFAFTAGAGVVVVQLADDGSSSQRFYRAKPSAVPLNFSNHPFPSTPINPSIEVRNRAVSSLRDVGVGYSPSLSSPIGDWGDSPSNKTWSARERIKAATSTSFSPDGRFIAIGETGYKPRVLIFSLAEDASQETPLALLSEHTYGVRCLAFSPDSSYLASLGTVHDGFLYIWAVNPRTGSTRLHSSNKCISNVCAMAWIGNSLVTIGTRHVKVWRIEEPTTTSPSKQRFAYEATPTSNVANLSVKTLAGRNCLLGPMAEATFSCMTSISDEKAIICSQKGDICLLDDSDGTQKFTKLADVGFGVKAVTPSADGRFVFFGGAQGQVQSLPLSELLAQKPRTPSPTLSTSPESQSSQEACAPAEILAMASLNERLILIDSTRSVRVMNIDTAERTPTPSSANLEIPAHQAAVMGVGFLSKADESHSLFFTWCSDGLVLFWNRDGICTGRCKIELEQPIYSDEDVPNELKVVRASPTAEYLVSGDRYGVLRVIDNATRKGIFDVKAHGSEITDIAIMEREDFSLIASCARDRMIQLFRRTEDSWELIQTLDEHSGVVAGICFLQEGNLLASCSSDRTVVVREFVSRGNEEDSQSQAFAYTPLRILSLKSTPISVTSVDDGDASLLVSTADRQILRYEARSGRLVQSFRTTDQEGNDSVVMDSLVASKSSGLKKQAILAGVSHMDKSIRIYDLGSGTLMAKEFSHTEGVSDLAMLGGLSHNPEEPEKRTMISTGCDGTIMIWDYIPRLSHLQEAFDYLPRAGEEQPNKDITAMKPPLRRLLSKSELADFRRPPGLDNGPPAASLRSPPRPVKKKSSFKHGNSNSSVQQQPSRRGATSPVPSLQPNSASPTATTDHLNRKAHLRDRSSSPSSPPKARARSQTRRSSWDSRHTAAKARTTRGANDSGSSNSLNNATEQLCRSLRAYRKKLSTSSENVSVENANELDRELRLTTQSLGDKASRLKGISDAVVAELLDHYSDRMLEMIDEKIAKSLATKASAAASSQTLAEPLPESPAISVHAVDDEDDDFLGQSQDDPPSSPPVVLLRSPARSDTV</sequence>
<keyword evidence="3" id="KW-1185">Reference proteome</keyword>
<dbReference type="InterPro" id="IPR036322">
    <property type="entry name" value="WD40_repeat_dom_sf"/>
</dbReference>
<gene>
    <name evidence="2" type="ORF">L228DRAFT_285383</name>
</gene>
<evidence type="ECO:0000313" key="3">
    <source>
        <dbReference type="Proteomes" id="UP000076632"/>
    </source>
</evidence>
<dbReference type="SUPFAM" id="SSF50978">
    <property type="entry name" value="WD40 repeat-like"/>
    <property type="match status" value="2"/>
</dbReference>
<feature type="compositionally biased region" description="Low complexity" evidence="1">
    <location>
        <begin position="1091"/>
        <end position="1108"/>
    </location>
</feature>
<dbReference type="Gene3D" id="2.130.10.10">
    <property type="entry name" value="YVTN repeat-like/Quinoprotein amine dehydrogenase"/>
    <property type="match status" value="4"/>
</dbReference>
<dbReference type="PANTHER" id="PTHR45589">
    <property type="entry name" value="WD REPEAT DOMAIN 62, ISOFORM G"/>
    <property type="match status" value="1"/>
</dbReference>
<dbReference type="PANTHER" id="PTHR45589:SF1">
    <property type="entry name" value="WD REPEAT DOMAIN 62, ISOFORM G"/>
    <property type="match status" value="1"/>
</dbReference>
<evidence type="ECO:0000256" key="1">
    <source>
        <dbReference type="SAM" id="MobiDB-lite"/>
    </source>
</evidence>
<protein>
    <submittedName>
        <fullName evidence="2">WD40 repeat-like protein</fullName>
    </submittedName>
</protein>
<dbReference type="STRING" id="1328760.A0A165A600"/>
<proteinExistence type="predicted"/>
<dbReference type="InterPro" id="IPR001680">
    <property type="entry name" value="WD40_rpt"/>
</dbReference>
<feature type="region of interest" description="Disordered" evidence="1">
    <location>
        <begin position="1"/>
        <end position="38"/>
    </location>
</feature>
<dbReference type="GeneID" id="28901468"/>
<dbReference type="Proteomes" id="UP000076632">
    <property type="component" value="Unassembled WGS sequence"/>
</dbReference>
<organism evidence="2 3">
    <name type="scientific">Xylona heveae (strain CBS 132557 / TC161)</name>
    <dbReference type="NCBI Taxonomy" id="1328760"/>
    <lineage>
        <taxon>Eukaryota</taxon>
        <taxon>Fungi</taxon>
        <taxon>Dikarya</taxon>
        <taxon>Ascomycota</taxon>
        <taxon>Pezizomycotina</taxon>
        <taxon>Xylonomycetes</taxon>
        <taxon>Xylonales</taxon>
        <taxon>Xylonaceae</taxon>
        <taxon>Xylona</taxon>
    </lineage>
</organism>
<name>A0A165A600_XYLHT</name>
<feature type="region of interest" description="Disordered" evidence="1">
    <location>
        <begin position="845"/>
        <end position="974"/>
    </location>
</feature>
<dbReference type="OMA" id="ASYYTWA"/>
<feature type="compositionally biased region" description="Polar residues" evidence="1">
    <location>
        <begin position="879"/>
        <end position="892"/>
    </location>
</feature>
<dbReference type="InterPro" id="IPR052779">
    <property type="entry name" value="WDR62"/>
</dbReference>
<dbReference type="Pfam" id="PF00400">
    <property type="entry name" value="WD40"/>
    <property type="match status" value="3"/>
</dbReference>
<feature type="region of interest" description="Disordered" evidence="1">
    <location>
        <begin position="1060"/>
        <end position="1114"/>
    </location>
</feature>
<dbReference type="OrthoDB" id="6252103at2759"/>
<dbReference type="InterPro" id="IPR015943">
    <property type="entry name" value="WD40/YVTN_repeat-like_dom_sf"/>
</dbReference>
<dbReference type="RefSeq" id="XP_018185554.1">
    <property type="nucleotide sequence ID" value="XM_018336331.1"/>
</dbReference>
<dbReference type="SMART" id="SM00320">
    <property type="entry name" value="WD40"/>
    <property type="match status" value="7"/>
</dbReference>
<evidence type="ECO:0000313" key="2">
    <source>
        <dbReference type="EMBL" id="KZF19999.1"/>
    </source>
</evidence>
<dbReference type="EMBL" id="KV407464">
    <property type="protein sequence ID" value="KZF19999.1"/>
    <property type="molecule type" value="Genomic_DNA"/>
</dbReference>
<dbReference type="AlphaFoldDB" id="A0A165A600"/>
<dbReference type="InParanoid" id="A0A165A600"/>
<reference evidence="2 3" key="1">
    <citation type="journal article" date="2016" name="Fungal Biol.">
        <title>The genome of Xylona heveae provides a window into fungal endophytism.</title>
        <authorList>
            <person name="Gazis R."/>
            <person name="Kuo A."/>
            <person name="Riley R."/>
            <person name="LaButti K."/>
            <person name="Lipzen A."/>
            <person name="Lin J."/>
            <person name="Amirebrahimi M."/>
            <person name="Hesse C.N."/>
            <person name="Spatafora J.W."/>
            <person name="Henrissat B."/>
            <person name="Hainaut M."/>
            <person name="Grigoriev I.V."/>
            <person name="Hibbett D.S."/>
        </authorList>
    </citation>
    <scope>NUCLEOTIDE SEQUENCE [LARGE SCALE GENOMIC DNA]</scope>
    <source>
        <strain evidence="2 3">TC161</strain>
    </source>
</reference>
<feature type="compositionally biased region" description="Polar residues" evidence="1">
    <location>
        <begin position="899"/>
        <end position="915"/>
    </location>
</feature>
<feature type="compositionally biased region" description="Polar residues" evidence="1">
    <location>
        <begin position="960"/>
        <end position="974"/>
    </location>
</feature>
<accession>A0A165A600</accession>